<dbReference type="Gene3D" id="3.90.226.10">
    <property type="entry name" value="2-enoyl-CoA Hydratase, Chain A, domain 1"/>
    <property type="match status" value="1"/>
</dbReference>
<evidence type="ECO:0000256" key="1">
    <source>
        <dbReference type="ARBA" id="ARBA00005254"/>
    </source>
</evidence>
<protein>
    <submittedName>
        <fullName evidence="3">Enoyl-CoA hydratase</fullName>
        <ecNumber evidence="3">4.2.1.17</ecNumber>
    </submittedName>
</protein>
<dbReference type="Proteomes" id="UP000295554">
    <property type="component" value="Unassembled WGS sequence"/>
</dbReference>
<dbReference type="AlphaFoldDB" id="A0A4R5LSM5"/>
<keyword evidence="2 3" id="KW-0456">Lyase</keyword>
<proteinExistence type="inferred from homology"/>
<dbReference type="PANTHER" id="PTHR43802">
    <property type="entry name" value="ENOYL-COA HYDRATASE"/>
    <property type="match status" value="1"/>
</dbReference>
<organism evidence="3 4">
    <name type="scientific">Seongchinamella unica</name>
    <dbReference type="NCBI Taxonomy" id="2547392"/>
    <lineage>
        <taxon>Bacteria</taxon>
        <taxon>Pseudomonadati</taxon>
        <taxon>Pseudomonadota</taxon>
        <taxon>Gammaproteobacteria</taxon>
        <taxon>Cellvibrionales</taxon>
        <taxon>Halieaceae</taxon>
        <taxon>Seongchinamella</taxon>
    </lineage>
</organism>
<dbReference type="InterPro" id="IPR029045">
    <property type="entry name" value="ClpP/crotonase-like_dom_sf"/>
</dbReference>
<dbReference type="GO" id="GO:0004300">
    <property type="term" value="F:enoyl-CoA hydratase activity"/>
    <property type="evidence" value="ECO:0007669"/>
    <property type="project" value="UniProtKB-EC"/>
</dbReference>
<evidence type="ECO:0000313" key="4">
    <source>
        <dbReference type="Proteomes" id="UP000295554"/>
    </source>
</evidence>
<dbReference type="SUPFAM" id="SSF52096">
    <property type="entry name" value="ClpP/crotonase"/>
    <property type="match status" value="1"/>
</dbReference>
<keyword evidence="4" id="KW-1185">Reference proteome</keyword>
<dbReference type="InterPro" id="IPR001753">
    <property type="entry name" value="Enoyl-CoA_hydra/iso"/>
</dbReference>
<comment type="caution">
    <text evidence="3">The sequence shown here is derived from an EMBL/GenBank/DDBJ whole genome shotgun (WGS) entry which is preliminary data.</text>
</comment>
<dbReference type="EMBL" id="SMSE01000002">
    <property type="protein sequence ID" value="TDG13737.1"/>
    <property type="molecule type" value="Genomic_DNA"/>
</dbReference>
<evidence type="ECO:0000256" key="2">
    <source>
        <dbReference type="ARBA" id="ARBA00023239"/>
    </source>
</evidence>
<dbReference type="OrthoDB" id="9777711at2"/>
<dbReference type="FunFam" id="3.90.226.10:FF:000009">
    <property type="entry name" value="Carnitinyl-CoA dehydratase"/>
    <property type="match status" value="1"/>
</dbReference>
<name>A0A4R5LSM5_9GAMM</name>
<dbReference type="CDD" id="cd06558">
    <property type="entry name" value="crotonase-like"/>
    <property type="match status" value="1"/>
</dbReference>
<reference evidence="3 4" key="1">
    <citation type="submission" date="2019-03" db="EMBL/GenBank/DDBJ databases">
        <title>Seongchinamella monodicae gen. nov., sp. nov., a novel member of the Gammaproteobacteria isolated from a tidal mudflat of beach.</title>
        <authorList>
            <person name="Yang H.G."/>
            <person name="Kang J.W."/>
            <person name="Lee S.D."/>
        </authorList>
    </citation>
    <scope>NUCLEOTIDE SEQUENCE [LARGE SCALE GENOMIC DNA]</scope>
    <source>
        <strain evidence="3 4">GH4-78</strain>
    </source>
</reference>
<comment type="similarity">
    <text evidence="1">Belongs to the enoyl-CoA hydratase/isomerase family.</text>
</comment>
<dbReference type="EC" id="4.2.1.17" evidence="3"/>
<sequence>MSRWPSGSRSRHWRRRRSPNNWTCCGSPHCWESDLNKVLLEKHDGYAIVTLNRPDEMNALSRELRAHFVTAFAECARDEAIRVVILTGRGRAFCAGFDLKELASSGTDASEEADNSMARAMESFKGPIIGAVNGHAITGGFEMALACDVLIASDKARFADTHARVGILPGWGLSQKLPRLIGISRAKEIAFTGSPVFARQAYEWGLVNHVVPENELMPRAIAMAEEMCRCVPEILARYKPLIDEGFCKPLDEALRWEEALSIDSARQAMAHLIAQRREQVISQGRREKE</sequence>
<dbReference type="NCBIfam" id="NF004840">
    <property type="entry name" value="PRK06190.1"/>
    <property type="match status" value="1"/>
</dbReference>
<accession>A0A4R5LSM5</accession>
<evidence type="ECO:0000313" key="3">
    <source>
        <dbReference type="EMBL" id="TDG13737.1"/>
    </source>
</evidence>
<dbReference type="Pfam" id="PF00378">
    <property type="entry name" value="ECH_1"/>
    <property type="match status" value="1"/>
</dbReference>
<gene>
    <name evidence="3" type="ORF">E2F43_09475</name>
</gene>
<dbReference type="PANTHER" id="PTHR43802:SF1">
    <property type="entry name" value="IP11341P-RELATED"/>
    <property type="match status" value="1"/>
</dbReference>